<feature type="domain" description="Right handed beta helix" evidence="2">
    <location>
        <begin position="98"/>
        <end position="245"/>
    </location>
</feature>
<feature type="signal peptide" evidence="1">
    <location>
        <begin position="1"/>
        <end position="22"/>
    </location>
</feature>
<protein>
    <submittedName>
        <fullName evidence="3">Parallel beta-helix repeat (Two copies)</fullName>
    </submittedName>
</protein>
<gene>
    <name evidence="3" type="ORF">SAMN06295879_1380</name>
</gene>
<proteinExistence type="predicted"/>
<dbReference type="Pfam" id="PF13229">
    <property type="entry name" value="Beta_helix"/>
    <property type="match status" value="2"/>
</dbReference>
<dbReference type="EMBL" id="FUYG01000003">
    <property type="protein sequence ID" value="SKA90887.1"/>
    <property type="molecule type" value="Genomic_DNA"/>
</dbReference>
<feature type="chain" id="PRO_5010534951" evidence="1">
    <location>
        <begin position="23"/>
        <end position="441"/>
    </location>
</feature>
<dbReference type="RefSeq" id="WP_052521332.1">
    <property type="nucleotide sequence ID" value="NZ_FUYG01000003.1"/>
</dbReference>
<accession>A0A1T4XMY7</accession>
<dbReference type="InterPro" id="IPR006626">
    <property type="entry name" value="PbH1"/>
</dbReference>
<evidence type="ECO:0000313" key="4">
    <source>
        <dbReference type="Proteomes" id="UP000189735"/>
    </source>
</evidence>
<feature type="domain" description="Right handed beta helix" evidence="2">
    <location>
        <begin position="255"/>
        <end position="340"/>
    </location>
</feature>
<dbReference type="AlphaFoldDB" id="A0A1T4XMY7"/>
<evidence type="ECO:0000259" key="2">
    <source>
        <dbReference type="Pfam" id="PF13229"/>
    </source>
</evidence>
<dbReference type="InterPro" id="IPR011050">
    <property type="entry name" value="Pectin_lyase_fold/virulence"/>
</dbReference>
<dbReference type="InterPro" id="IPR012334">
    <property type="entry name" value="Pectin_lyas_fold"/>
</dbReference>
<dbReference type="InterPro" id="IPR022441">
    <property type="entry name" value="Para_beta_helix_rpt-2"/>
</dbReference>
<organism evidence="3 4">
    <name type="scientific">Agreia bicolorata</name>
    <dbReference type="NCBI Taxonomy" id="110935"/>
    <lineage>
        <taxon>Bacteria</taxon>
        <taxon>Bacillati</taxon>
        <taxon>Actinomycetota</taxon>
        <taxon>Actinomycetes</taxon>
        <taxon>Micrococcales</taxon>
        <taxon>Microbacteriaceae</taxon>
        <taxon>Agreia</taxon>
    </lineage>
</organism>
<dbReference type="NCBIfam" id="TIGR03804">
    <property type="entry name" value="para_beta_helix"/>
    <property type="match status" value="1"/>
</dbReference>
<dbReference type="PROSITE" id="PS51257">
    <property type="entry name" value="PROKAR_LIPOPROTEIN"/>
    <property type="match status" value="1"/>
</dbReference>
<dbReference type="SMART" id="SM00710">
    <property type="entry name" value="PbH1"/>
    <property type="match status" value="7"/>
</dbReference>
<reference evidence="4" key="1">
    <citation type="submission" date="2017-02" db="EMBL/GenBank/DDBJ databases">
        <authorList>
            <person name="Varghese N."/>
            <person name="Submissions S."/>
        </authorList>
    </citation>
    <scope>NUCLEOTIDE SEQUENCE [LARGE SCALE GENOMIC DNA]</scope>
    <source>
        <strain evidence="4">VKM Ac-2052</strain>
    </source>
</reference>
<evidence type="ECO:0000256" key="1">
    <source>
        <dbReference type="SAM" id="SignalP"/>
    </source>
</evidence>
<dbReference type="Gene3D" id="2.160.20.10">
    <property type="entry name" value="Single-stranded right-handed beta-helix, Pectin lyase-like"/>
    <property type="match status" value="1"/>
</dbReference>
<dbReference type="InterPro" id="IPR039448">
    <property type="entry name" value="Beta_helix"/>
</dbReference>
<name>A0A1T4XMY7_9MICO</name>
<keyword evidence="1" id="KW-0732">Signal</keyword>
<sequence length="441" mass="45008">MNFRILPAVLALALVVTLSGCAVSENPSGPTSSSSTTVRVPADAATIQEAVDKVPEGGMVLISPGTYTEEVTVSTRNITLRGLDRDGVIIDGEGLRANGIQVIADGVRVQNLTVTRHTFNGVLVTGMHDENGPQAHNLTGYQKLDPAKFPPLQRFEVDHVTATNNGLYGIYAFNSQNGVLSNNYASGSADSGFYVGQCQDCSILVSGNVAERNAIGYENANASDSVVITGNRFSGNRVGLTLLSWYQEAFVPQRGATVVGNVISDNNSADSPAQAQGGFGIGVGLSGAQSDTLERNLVSGNSVSGVQLSNTEDIATTGTRLTDNALSGNGVDVADVAATRSPTTTTCITPDTGLSLLPGDLAASCSAGASAGVAASALPQVQVPAGVSFLKVGRPVLQPNLDGDLTAVPDALPTSGPAGSFNTTSVTLPAADLLVSSTGTR</sequence>
<dbReference type="SUPFAM" id="SSF51126">
    <property type="entry name" value="Pectin lyase-like"/>
    <property type="match status" value="1"/>
</dbReference>
<evidence type="ECO:0000313" key="3">
    <source>
        <dbReference type="EMBL" id="SKA90887.1"/>
    </source>
</evidence>
<dbReference type="Proteomes" id="UP000189735">
    <property type="component" value="Unassembled WGS sequence"/>
</dbReference>